<dbReference type="RefSeq" id="WP_344900530.1">
    <property type="nucleotide sequence ID" value="NZ_BAAAWD010000015.1"/>
</dbReference>
<dbReference type="InterPro" id="IPR036663">
    <property type="entry name" value="Fumarylacetoacetase_C_sf"/>
</dbReference>
<comment type="caution">
    <text evidence="4">The sequence shown here is derived from an EMBL/GenBank/DDBJ whole genome shotgun (WGS) entry which is preliminary data.</text>
</comment>
<organism evidence="4 5">
    <name type="scientific">Streptosporangium longisporum</name>
    <dbReference type="NCBI Taxonomy" id="46187"/>
    <lineage>
        <taxon>Bacteria</taxon>
        <taxon>Bacillati</taxon>
        <taxon>Actinomycetota</taxon>
        <taxon>Actinomycetes</taxon>
        <taxon>Streptosporangiales</taxon>
        <taxon>Streptosporangiaceae</taxon>
        <taxon>Streptosporangium</taxon>
    </lineage>
</organism>
<sequence length="300" mass="32189">MHIVRYRRDHRSPAGVGVLREGRVVPVEGAETVAALLRLPLGRARDLCEGASGTGTALEEVVLLPPVDGRTEVWAAGVTYQNSRLARMEESLNEADVYERVYHADRPELFFKSVAWKVVGDGEPIAVRADSAISVPEPEAALVLNSTGEMFGLTVCDDVSSRSLEAENPLYLPQAKIYDGACALGPAIRPAWEIEDPGALTVELSITRAGERVWHGSASTAQLNRTFAELAGYLFRDNTFADGAVLSTGTCLVPDLPFTLEPGDLVEIGVAEVGTLRNTVVRGAGDHARALERVRSGTIS</sequence>
<keyword evidence="4" id="KW-0378">Hydrolase</keyword>
<dbReference type="Gene3D" id="3.90.850.10">
    <property type="entry name" value="Fumarylacetoacetase-like, C-terminal domain"/>
    <property type="match status" value="1"/>
</dbReference>
<dbReference type="PANTHER" id="PTHR42796">
    <property type="entry name" value="FUMARYLACETOACETATE HYDROLASE DOMAIN-CONTAINING PROTEIN 2A-RELATED"/>
    <property type="match status" value="1"/>
</dbReference>
<accession>A0ABN3YF67</accession>
<proteinExistence type="inferred from homology"/>
<dbReference type="InterPro" id="IPR011234">
    <property type="entry name" value="Fumarylacetoacetase-like_C"/>
</dbReference>
<evidence type="ECO:0000259" key="3">
    <source>
        <dbReference type="Pfam" id="PF01557"/>
    </source>
</evidence>
<evidence type="ECO:0000256" key="1">
    <source>
        <dbReference type="ARBA" id="ARBA00010211"/>
    </source>
</evidence>
<dbReference type="Pfam" id="PF01557">
    <property type="entry name" value="FAA_hydrolase"/>
    <property type="match status" value="1"/>
</dbReference>
<evidence type="ECO:0000256" key="2">
    <source>
        <dbReference type="ARBA" id="ARBA00022723"/>
    </source>
</evidence>
<evidence type="ECO:0000313" key="5">
    <source>
        <dbReference type="Proteomes" id="UP001499930"/>
    </source>
</evidence>
<feature type="domain" description="Fumarylacetoacetase-like C-terminal" evidence="3">
    <location>
        <begin position="103"/>
        <end position="281"/>
    </location>
</feature>
<protein>
    <submittedName>
        <fullName evidence="4">Fumarylacetoacetate hydrolase family protein</fullName>
    </submittedName>
</protein>
<name>A0ABN3YF67_9ACTN</name>
<evidence type="ECO:0000313" key="4">
    <source>
        <dbReference type="EMBL" id="GAA3023501.1"/>
    </source>
</evidence>
<comment type="similarity">
    <text evidence="1">Belongs to the FAH family.</text>
</comment>
<gene>
    <name evidence="4" type="ORF">GCM10017559_56030</name>
</gene>
<reference evidence="4 5" key="1">
    <citation type="journal article" date="2019" name="Int. J. Syst. Evol. Microbiol.">
        <title>The Global Catalogue of Microorganisms (GCM) 10K type strain sequencing project: providing services to taxonomists for standard genome sequencing and annotation.</title>
        <authorList>
            <consortium name="The Broad Institute Genomics Platform"/>
            <consortium name="The Broad Institute Genome Sequencing Center for Infectious Disease"/>
            <person name="Wu L."/>
            <person name="Ma J."/>
        </authorList>
    </citation>
    <scope>NUCLEOTIDE SEQUENCE [LARGE SCALE GENOMIC DNA]</scope>
    <source>
        <strain evidence="4 5">JCM 3106</strain>
    </source>
</reference>
<dbReference type="InterPro" id="IPR051121">
    <property type="entry name" value="FAH"/>
</dbReference>
<dbReference type="EMBL" id="BAAAWD010000015">
    <property type="protein sequence ID" value="GAA3023501.1"/>
    <property type="molecule type" value="Genomic_DNA"/>
</dbReference>
<dbReference type="GO" id="GO:0016787">
    <property type="term" value="F:hydrolase activity"/>
    <property type="evidence" value="ECO:0007669"/>
    <property type="project" value="UniProtKB-KW"/>
</dbReference>
<dbReference type="Proteomes" id="UP001499930">
    <property type="component" value="Unassembled WGS sequence"/>
</dbReference>
<keyword evidence="5" id="KW-1185">Reference proteome</keyword>
<keyword evidence="2" id="KW-0479">Metal-binding</keyword>
<dbReference type="PANTHER" id="PTHR42796:SF7">
    <property type="entry name" value="2-DEHYDRO-3-DEOXY-D-ARABINONATE DEHYDRATASE"/>
    <property type="match status" value="1"/>
</dbReference>
<dbReference type="SUPFAM" id="SSF56529">
    <property type="entry name" value="FAH"/>
    <property type="match status" value="1"/>
</dbReference>